<dbReference type="AlphaFoldDB" id="A0A8K0C5J9"/>
<dbReference type="Proteomes" id="UP000801492">
    <property type="component" value="Unassembled WGS sequence"/>
</dbReference>
<proteinExistence type="predicted"/>
<comment type="caution">
    <text evidence="1">The sequence shown here is derived from an EMBL/GenBank/DDBJ whole genome shotgun (WGS) entry which is preliminary data.</text>
</comment>
<evidence type="ECO:0000313" key="2">
    <source>
        <dbReference type="Proteomes" id="UP000801492"/>
    </source>
</evidence>
<keyword evidence="2" id="KW-1185">Reference proteome</keyword>
<name>A0A8K0C5J9_IGNLU</name>
<evidence type="ECO:0000313" key="1">
    <source>
        <dbReference type="EMBL" id="KAF2879137.1"/>
    </source>
</evidence>
<sequence>MSDNEQSLEVSYRKRARHDESYQRHKIKEARVNGDPFGGPFTNQKFPKWWRKCFKKDVISVETSARSVPRNAKEHFNISKYHYFLFSRDSGKGVIVGKDFIEGAITNTFPLQLPGVITTEMPVDLAIPNGKERKKIYFTPS</sequence>
<organism evidence="1 2">
    <name type="scientific">Ignelater luminosus</name>
    <name type="common">Cucubano</name>
    <name type="synonym">Pyrophorus luminosus</name>
    <dbReference type="NCBI Taxonomy" id="2038154"/>
    <lineage>
        <taxon>Eukaryota</taxon>
        <taxon>Metazoa</taxon>
        <taxon>Ecdysozoa</taxon>
        <taxon>Arthropoda</taxon>
        <taxon>Hexapoda</taxon>
        <taxon>Insecta</taxon>
        <taxon>Pterygota</taxon>
        <taxon>Neoptera</taxon>
        <taxon>Endopterygota</taxon>
        <taxon>Coleoptera</taxon>
        <taxon>Polyphaga</taxon>
        <taxon>Elateriformia</taxon>
        <taxon>Elateroidea</taxon>
        <taxon>Elateridae</taxon>
        <taxon>Agrypninae</taxon>
        <taxon>Pyrophorini</taxon>
        <taxon>Ignelater</taxon>
    </lineage>
</organism>
<gene>
    <name evidence="1" type="ORF">ILUMI_27044</name>
</gene>
<reference evidence="1" key="1">
    <citation type="submission" date="2019-08" db="EMBL/GenBank/DDBJ databases">
        <title>The genome of the North American firefly Photinus pyralis.</title>
        <authorList>
            <consortium name="Photinus pyralis genome working group"/>
            <person name="Fallon T.R."/>
            <person name="Sander Lower S.E."/>
            <person name="Weng J.-K."/>
        </authorList>
    </citation>
    <scope>NUCLEOTIDE SEQUENCE</scope>
    <source>
        <strain evidence="1">TRF0915ILg1</strain>
        <tissue evidence="1">Whole body</tissue>
    </source>
</reference>
<protein>
    <submittedName>
        <fullName evidence="1">Uncharacterized protein</fullName>
    </submittedName>
</protein>
<dbReference type="OrthoDB" id="6747067at2759"/>
<dbReference type="EMBL" id="VTPC01091223">
    <property type="protein sequence ID" value="KAF2879137.1"/>
    <property type="molecule type" value="Genomic_DNA"/>
</dbReference>
<accession>A0A8K0C5J9</accession>